<evidence type="ECO:0000256" key="1">
    <source>
        <dbReference type="SAM" id="Phobius"/>
    </source>
</evidence>
<dbReference type="AlphaFoldDB" id="A0A7J6MZU4"/>
<comment type="caution">
    <text evidence="3">The sequence shown here is derived from an EMBL/GenBank/DDBJ whole genome shotgun (WGS) entry which is preliminary data.</text>
</comment>
<dbReference type="Proteomes" id="UP000591131">
    <property type="component" value="Unassembled WGS sequence"/>
</dbReference>
<keyword evidence="4" id="KW-1185">Reference proteome</keyword>
<keyword evidence="1" id="KW-1133">Transmembrane helix</keyword>
<evidence type="ECO:0000259" key="2">
    <source>
        <dbReference type="Pfam" id="PF23741"/>
    </source>
</evidence>
<dbReference type="EMBL" id="JAAPAO010000035">
    <property type="protein sequence ID" value="KAF4676371.1"/>
    <property type="molecule type" value="Genomic_DNA"/>
</dbReference>
<name>A0A7J6MZU4_PERCH</name>
<evidence type="ECO:0000313" key="3">
    <source>
        <dbReference type="EMBL" id="KAF4676371.1"/>
    </source>
</evidence>
<organism evidence="3 4">
    <name type="scientific">Perkinsus chesapeaki</name>
    <name type="common">Clam parasite</name>
    <name type="synonym">Perkinsus andrewsi</name>
    <dbReference type="NCBI Taxonomy" id="330153"/>
    <lineage>
        <taxon>Eukaryota</taxon>
        <taxon>Sar</taxon>
        <taxon>Alveolata</taxon>
        <taxon>Perkinsozoa</taxon>
        <taxon>Perkinsea</taxon>
        <taxon>Perkinsida</taxon>
        <taxon>Perkinsidae</taxon>
        <taxon>Perkinsus</taxon>
    </lineage>
</organism>
<feature type="domain" description="DUF7164" evidence="2">
    <location>
        <begin position="108"/>
        <end position="434"/>
    </location>
</feature>
<evidence type="ECO:0000313" key="4">
    <source>
        <dbReference type="Proteomes" id="UP000591131"/>
    </source>
</evidence>
<sequence>MVVLTVFTVTAGIILLGLQFGMWPHLHYDDLKRKPFLVPSRSFRHSIETNNSLTYATATSRPIWEIIGSEAYWKTPQGRARLKAETHEMALEVDSVLEVLAQGRNKSHIHVRGVFVCLPADKVEGFTREFKALYLSWLLAVAHEPATLKTDLVVLTELAGSDLAVSLGCKTQPRHNDWGPSSCVIAPYTPIESRSTPIGEPEDPLMGYAAYMNSILSMAEYDGYIYDSALRTDADVFLMPGFYNWTLPQEVNLIAGTGGYMIENTARHLPYVSATLELRNDFDKHNFGSTWFGEFRLVRAAARLSVSVARWLLTQEFSEYEKCCASTLSWPHWHWPVTSLYSGHVALNHIGNVVKSGEGFGNLDEFSHSDERASTDRIKHVHCWQTEGIFAKLAHKRGMYDNMDLTQYANMTTVKEFSLVLAVSSIRLTNTDWARLSSSPSALVDPSSWFRPVPTLQDGSAGTFEPLVRT</sequence>
<reference evidence="3 4" key="1">
    <citation type="submission" date="2020-04" db="EMBL/GenBank/DDBJ databases">
        <title>Perkinsus chesapeaki whole genome sequence.</title>
        <authorList>
            <person name="Bogema D.R."/>
        </authorList>
    </citation>
    <scope>NUCLEOTIDE SEQUENCE [LARGE SCALE GENOMIC DNA]</scope>
    <source>
        <strain evidence="3">ATCC PRA-425</strain>
    </source>
</reference>
<gene>
    <name evidence="3" type="ORF">FOL47_006285</name>
</gene>
<dbReference type="Pfam" id="PF23741">
    <property type="entry name" value="DUF7164"/>
    <property type="match status" value="1"/>
</dbReference>
<feature type="transmembrane region" description="Helical" evidence="1">
    <location>
        <begin position="6"/>
        <end position="26"/>
    </location>
</feature>
<keyword evidence="1" id="KW-0812">Transmembrane</keyword>
<protein>
    <recommendedName>
        <fullName evidence="2">DUF7164 domain-containing protein</fullName>
    </recommendedName>
</protein>
<dbReference type="OrthoDB" id="331818at2759"/>
<accession>A0A7J6MZU4</accession>
<proteinExistence type="predicted"/>
<keyword evidence="1" id="KW-0472">Membrane</keyword>
<dbReference type="InterPro" id="IPR055588">
    <property type="entry name" value="DUF7164"/>
</dbReference>